<gene>
    <name evidence="6" type="ORF">NMOB1V02_LOCUS7469</name>
</gene>
<dbReference type="SMART" id="SM00686">
    <property type="entry name" value="DM13"/>
    <property type="match status" value="2"/>
</dbReference>
<dbReference type="InterPro" id="IPR015915">
    <property type="entry name" value="Kelch-typ_b-propeller"/>
</dbReference>
<evidence type="ECO:0000259" key="4">
    <source>
        <dbReference type="PROSITE" id="PS50836"/>
    </source>
</evidence>
<keyword evidence="7" id="KW-1185">Reference proteome</keyword>
<dbReference type="PROSITE" id="PS51549">
    <property type="entry name" value="DM13"/>
    <property type="match status" value="2"/>
</dbReference>
<evidence type="ECO:0000259" key="5">
    <source>
        <dbReference type="PROSITE" id="PS51549"/>
    </source>
</evidence>
<accession>A0A7R9BTA1</accession>
<evidence type="ECO:0000256" key="3">
    <source>
        <dbReference type="SAM" id="SignalP"/>
    </source>
</evidence>
<feature type="domain" description="DOMON" evidence="4">
    <location>
        <begin position="288"/>
        <end position="424"/>
    </location>
</feature>
<dbReference type="AlphaFoldDB" id="A0A7R9BTA1"/>
<dbReference type="Proteomes" id="UP000678499">
    <property type="component" value="Unassembled WGS sequence"/>
</dbReference>
<dbReference type="InterPro" id="IPR045266">
    <property type="entry name" value="DOH_DOMON"/>
</dbReference>
<dbReference type="Pfam" id="PF13415">
    <property type="entry name" value="Beta-prop_FBX42"/>
    <property type="match status" value="1"/>
</dbReference>
<dbReference type="PANTHER" id="PTHR24036:SF16">
    <property type="entry name" value="KNICKKOPF"/>
    <property type="match status" value="1"/>
</dbReference>
<feature type="domain" description="DM13" evidence="5">
    <location>
        <begin position="154"/>
        <end position="261"/>
    </location>
</feature>
<keyword evidence="1" id="KW-0677">Repeat</keyword>
<organism evidence="6">
    <name type="scientific">Notodromas monacha</name>
    <dbReference type="NCBI Taxonomy" id="399045"/>
    <lineage>
        <taxon>Eukaryota</taxon>
        <taxon>Metazoa</taxon>
        <taxon>Ecdysozoa</taxon>
        <taxon>Arthropoda</taxon>
        <taxon>Crustacea</taxon>
        <taxon>Oligostraca</taxon>
        <taxon>Ostracoda</taxon>
        <taxon>Podocopa</taxon>
        <taxon>Podocopida</taxon>
        <taxon>Cypridocopina</taxon>
        <taxon>Cypridoidea</taxon>
        <taxon>Cyprididae</taxon>
        <taxon>Notodromas</taxon>
    </lineage>
</organism>
<dbReference type="PROSITE" id="PS50836">
    <property type="entry name" value="DOMON"/>
    <property type="match status" value="1"/>
</dbReference>
<dbReference type="EMBL" id="OA883831">
    <property type="protein sequence ID" value="CAD7279804.1"/>
    <property type="molecule type" value="Genomic_DNA"/>
</dbReference>
<evidence type="ECO:0000313" key="7">
    <source>
        <dbReference type="Proteomes" id="UP000678499"/>
    </source>
</evidence>
<dbReference type="EMBL" id="CAJPEX010001794">
    <property type="protein sequence ID" value="CAG0919956.1"/>
    <property type="molecule type" value="Genomic_DNA"/>
</dbReference>
<dbReference type="Pfam" id="PF10517">
    <property type="entry name" value="DM13"/>
    <property type="match status" value="2"/>
</dbReference>
<dbReference type="InterPro" id="IPR052126">
    <property type="entry name" value="Spindle_Org/Thrombomodulin"/>
</dbReference>
<proteinExistence type="predicted"/>
<dbReference type="Pfam" id="PF03351">
    <property type="entry name" value="DOMON"/>
    <property type="match status" value="1"/>
</dbReference>
<feature type="region of interest" description="Disordered" evidence="2">
    <location>
        <begin position="999"/>
        <end position="1053"/>
    </location>
</feature>
<dbReference type="SMART" id="SM00664">
    <property type="entry name" value="DoH"/>
    <property type="match status" value="1"/>
</dbReference>
<dbReference type="Gene3D" id="2.120.10.80">
    <property type="entry name" value="Kelch-type beta propeller"/>
    <property type="match status" value="2"/>
</dbReference>
<dbReference type="SUPFAM" id="SSF117281">
    <property type="entry name" value="Kelch motif"/>
    <property type="match status" value="1"/>
</dbReference>
<dbReference type="InterPro" id="IPR005018">
    <property type="entry name" value="DOMON_domain"/>
</dbReference>
<evidence type="ECO:0000256" key="2">
    <source>
        <dbReference type="SAM" id="MobiDB-lite"/>
    </source>
</evidence>
<feature type="domain" description="DM13" evidence="5">
    <location>
        <begin position="38"/>
        <end position="145"/>
    </location>
</feature>
<feature type="compositionally biased region" description="Polar residues" evidence="2">
    <location>
        <begin position="1007"/>
        <end position="1033"/>
    </location>
</feature>
<dbReference type="OrthoDB" id="2448405at2759"/>
<name>A0A7R9BTA1_9CRUS</name>
<protein>
    <submittedName>
        <fullName evidence="6">Uncharacterized protein</fullName>
    </submittedName>
</protein>
<keyword evidence="3" id="KW-0732">Signal</keyword>
<feature type="signal peptide" evidence="3">
    <location>
        <begin position="1"/>
        <end position="24"/>
    </location>
</feature>
<evidence type="ECO:0000256" key="1">
    <source>
        <dbReference type="ARBA" id="ARBA00022737"/>
    </source>
</evidence>
<evidence type="ECO:0000313" key="6">
    <source>
        <dbReference type="EMBL" id="CAD7279804.1"/>
    </source>
</evidence>
<dbReference type="InterPro" id="IPR019545">
    <property type="entry name" value="DM13_domain"/>
</dbReference>
<feature type="chain" id="PRO_5036403038" evidence="3">
    <location>
        <begin position="25"/>
        <end position="1166"/>
    </location>
</feature>
<reference evidence="6" key="1">
    <citation type="submission" date="2020-11" db="EMBL/GenBank/DDBJ databases">
        <authorList>
            <person name="Tran Van P."/>
        </authorList>
    </citation>
    <scope>NUCLEOTIDE SEQUENCE</scope>
</reference>
<dbReference type="CDD" id="cd09631">
    <property type="entry name" value="DOMON_DOH"/>
    <property type="match status" value="1"/>
</dbReference>
<dbReference type="PANTHER" id="PTHR24036">
    <property type="entry name" value="SKELETOR-RELATED"/>
    <property type="match status" value="1"/>
</dbReference>
<sequence length="1166" mass="130875">MEPSISRLIVCFMLSITLPDVMNAQELEGQEEVEIYVGKYLGKLNSYHHQVQGEVYAVDAFTFFVKDFTYDGNGKDAFFWAGSNYRPGLQGFIVPNEYGRTNVLDRYLNKDITLTLPDKKKMTEIKWLAVFDLTVGEAFGDVYIPEGFEPPGAQVLSELSRRSNGVRSGPIEIRDSKTIAVPDFHYDGQADDAVFLVGKGPQPHRGGSRVPDENGYLTKLRRYTGEDVVLLLPGEINVFEIDWVAVYDFAANKSLGSVVVPSRLNVPPSLLETISVKSDLINCEQLHRDLQVRWGLFGPQLTIELVGLLGAREYMAFGISGSGTESQMIGGDVALAYFNDQGVAYVQDYNLTAKQQCSNLLNDRHRGACTDEVVGGVGSYQILSSAQADGLNTIRFRRPHADTGDNGDQPFPVGREGAMIWAMGKLDDKGNPTFHRAYNKETLLLQFDRPETDKCQKNFVKYREKNQKPWGTFRLTDPSVNSFNASLGPPGMRRGYEGITGQTPAHVVWYINGYLSPEIYLERGKTYKFRVRGGNQPHQTGASFYHPFIITDEPHGGYGLLTDEERQEIRTLAGVTFTRRGLPGPVAAGPLCMWRHNKTAGGHGDRRLDDEFPSFKAFRNSLSWFCERGAEDGGAMLQVTPNVSWPDTVYYNSYTTRNMGWRIRVVDDLGGLVNLQQQQAPNAPSAASSVWERTNFQGMREKNKNNFPLLLAKSRLEWKVLKNGCSKNPSQWISSRCGHASCLVDDQIFVYGGLSSLATGYNDLWSLDLTERRWSRIPTAGNQPLPKGGATLLPRRNSLILLGGFLYYMIRSPENSDLVLPYQGYNLSPCELHVFDRKTQVWHQWTGNTKEPVNVCYHSATIHRDEMVVFGGQKGTKEISDELWCFNFDDKLWRRPARKVELWPAARCVHSQLELDHNHLLILGGYGGPNRPLRDAWLLETRKNQQWLWHEVTIENTAPPGVWCRPFTKIGHHAVVISPCDECCLHGARFVDKFVSHRHRTPDHEPSSSVNSGDRNVNGQYGSIRASVSSPSDTAPVGVKSPSPSSKRPNAQRNAQLRLESLRRYEQWLLATKKPKRGEPRAVDSSTCCTLHVLDVSRVVREKKAVWLENHAHSRCAPGPTHSPRYSFHCGRNRELIVFGGLMNGSELMETTNDVFFGTVPCDVVP</sequence>